<organism evidence="4 5">
    <name type="scientific">Sulfobacillus benefaciens</name>
    <dbReference type="NCBI Taxonomy" id="453960"/>
    <lineage>
        <taxon>Bacteria</taxon>
        <taxon>Bacillati</taxon>
        <taxon>Bacillota</taxon>
        <taxon>Clostridia</taxon>
        <taxon>Eubacteriales</taxon>
        <taxon>Clostridiales Family XVII. Incertae Sedis</taxon>
        <taxon>Sulfobacillus</taxon>
    </lineage>
</organism>
<sequence>MSRHNDDLYIQHITQAIAKIIQRLRGVDRAQFDENDLLQDGIIRQMEIMGEASSRLSVAFRDTSNNRLA</sequence>
<dbReference type="InterPro" id="IPR008201">
    <property type="entry name" value="HepT-like"/>
</dbReference>
<dbReference type="GO" id="GO:0004540">
    <property type="term" value="F:RNA nuclease activity"/>
    <property type="evidence" value="ECO:0007669"/>
    <property type="project" value="InterPro"/>
</dbReference>
<evidence type="ECO:0000256" key="3">
    <source>
        <dbReference type="ARBA" id="ARBA00022801"/>
    </source>
</evidence>
<evidence type="ECO:0008006" key="6">
    <source>
        <dbReference type="Google" id="ProtNLM"/>
    </source>
</evidence>
<keyword evidence="3" id="KW-0378">Hydrolase</keyword>
<dbReference type="AlphaFoldDB" id="A0A2T2XK74"/>
<evidence type="ECO:0000256" key="1">
    <source>
        <dbReference type="ARBA" id="ARBA00022649"/>
    </source>
</evidence>
<dbReference type="Proteomes" id="UP000242972">
    <property type="component" value="Unassembled WGS sequence"/>
</dbReference>
<evidence type="ECO:0000256" key="2">
    <source>
        <dbReference type="ARBA" id="ARBA00022722"/>
    </source>
</evidence>
<proteinExistence type="predicted"/>
<dbReference type="GO" id="GO:0110001">
    <property type="term" value="C:toxin-antitoxin complex"/>
    <property type="evidence" value="ECO:0007669"/>
    <property type="project" value="InterPro"/>
</dbReference>
<dbReference type="GO" id="GO:0016787">
    <property type="term" value="F:hydrolase activity"/>
    <property type="evidence" value="ECO:0007669"/>
    <property type="project" value="UniProtKB-KW"/>
</dbReference>
<accession>A0A2T2XK74</accession>
<keyword evidence="2" id="KW-0540">Nuclease</keyword>
<reference evidence="4 5" key="1">
    <citation type="journal article" date="2014" name="BMC Genomics">
        <title>Comparison of environmental and isolate Sulfobacillus genomes reveals diverse carbon, sulfur, nitrogen, and hydrogen metabolisms.</title>
        <authorList>
            <person name="Justice N.B."/>
            <person name="Norman A."/>
            <person name="Brown C.T."/>
            <person name="Singh A."/>
            <person name="Thomas B.C."/>
            <person name="Banfield J.F."/>
        </authorList>
    </citation>
    <scope>NUCLEOTIDE SEQUENCE [LARGE SCALE GENOMIC DNA]</scope>
    <source>
        <strain evidence="4">AMDSBA4</strain>
    </source>
</reference>
<name>A0A2T2XK74_9FIRM</name>
<evidence type="ECO:0000313" key="5">
    <source>
        <dbReference type="Proteomes" id="UP000242972"/>
    </source>
</evidence>
<protein>
    <recommendedName>
        <fullName evidence="6">DUF86 domain-containing protein</fullName>
    </recommendedName>
</protein>
<gene>
    <name evidence="4" type="ORF">C7B46_03005</name>
</gene>
<comment type="caution">
    <text evidence="4">The sequence shown here is derived from an EMBL/GenBank/DDBJ whole genome shotgun (WGS) entry which is preliminary data.</text>
</comment>
<dbReference type="EMBL" id="PXYW01000005">
    <property type="protein sequence ID" value="PSR34896.1"/>
    <property type="molecule type" value="Genomic_DNA"/>
</dbReference>
<keyword evidence="1" id="KW-1277">Toxin-antitoxin system</keyword>
<dbReference type="Pfam" id="PF01934">
    <property type="entry name" value="HepT-like"/>
    <property type="match status" value="1"/>
</dbReference>
<evidence type="ECO:0000313" key="4">
    <source>
        <dbReference type="EMBL" id="PSR34896.1"/>
    </source>
</evidence>